<comment type="cofactor">
    <cofactor evidence="3">
        <name>Fe(2+)</name>
        <dbReference type="ChEBI" id="CHEBI:29033"/>
    </cofactor>
</comment>
<dbReference type="NCBIfam" id="TIGR00501">
    <property type="entry name" value="met_pdase_II"/>
    <property type="match status" value="1"/>
</dbReference>
<dbReference type="GO" id="GO:0006508">
    <property type="term" value="P:proteolysis"/>
    <property type="evidence" value="ECO:0007669"/>
    <property type="project" value="UniProtKB-KW"/>
</dbReference>
<dbReference type="OrthoDB" id="372008at2157"/>
<dbReference type="HAMAP" id="MF_01975">
    <property type="entry name" value="MetAP_2_arc"/>
    <property type="match status" value="1"/>
</dbReference>
<reference evidence="12 13" key="1">
    <citation type="submission" date="2017-02" db="EMBL/GenBank/DDBJ databases">
        <title>Natronthermophilus aegyptiacus gen. nov.,sp. nov., an aerobic, extremely halophilic alkalithermophilic archaeon isolated from the athalassohaline Wadi An Natrun, Egypt.</title>
        <authorList>
            <person name="Zhao B."/>
        </authorList>
    </citation>
    <scope>NUCLEOTIDE SEQUENCE [LARGE SCALE GENOMIC DNA]</scope>
    <source>
        <strain evidence="12 13">CGMCC 1.3597</strain>
    </source>
</reference>
<keyword evidence="7 8" id="KW-0378">Hydrolase</keyword>
<dbReference type="PANTHER" id="PTHR45777:SF2">
    <property type="entry name" value="METHIONINE AMINOPEPTIDASE 2"/>
    <property type="match status" value="1"/>
</dbReference>
<evidence type="ECO:0000256" key="1">
    <source>
        <dbReference type="ARBA" id="ARBA00000294"/>
    </source>
</evidence>
<comment type="subunit">
    <text evidence="8">Monomer.</text>
</comment>
<dbReference type="AlphaFoldDB" id="A0A202E6L2"/>
<sequence>MAESDEDVDLESEQYEKHREAGEILAQVREETADRVEVGASHLEIAEYAEDRIRELGGKPAFPVNISIDEEAAHATPSIDDDSTFGEEMVNLDIGVHVDGWLADTAITVDLSGNPELAEASEQALEAALDVIEPGVNTGDIGAEIEDVINGYGYNPVVNLTGHGLGHWEQHTGPNIPNRAVSQGATLEVGDVVAIEPFATDGGGKVTEGASEEIFALEHEGSVRNRQARDALDQISAEFRTLPFATRWLETDRPEMALRRLKRNSIVHGYPVLKEDDGHLVSQKEHTIIITPDGCEVTTKSR</sequence>
<feature type="compositionally biased region" description="Acidic residues" evidence="10">
    <location>
        <begin position="1"/>
        <end position="13"/>
    </location>
</feature>
<keyword evidence="6 8" id="KW-0479">Metal-binding</keyword>
<dbReference type="Gene3D" id="3.90.230.10">
    <property type="entry name" value="Creatinase/methionine aminopeptidase superfamily"/>
    <property type="match status" value="1"/>
</dbReference>
<dbReference type="PANTHER" id="PTHR45777">
    <property type="entry name" value="METHIONINE AMINOPEPTIDASE 2"/>
    <property type="match status" value="1"/>
</dbReference>
<keyword evidence="4 8" id="KW-0031">Aminopeptidase</keyword>
<evidence type="ECO:0000256" key="9">
    <source>
        <dbReference type="RuleBase" id="RU003653"/>
    </source>
</evidence>
<feature type="binding site" evidence="8">
    <location>
        <position position="74"/>
    </location>
    <ligand>
        <name>substrate</name>
    </ligand>
</feature>
<name>A0A202E6L2_9EURY</name>
<dbReference type="InterPro" id="IPR036390">
    <property type="entry name" value="WH_DNA-bd_sf"/>
</dbReference>
<evidence type="ECO:0000259" key="11">
    <source>
        <dbReference type="Pfam" id="PF00557"/>
    </source>
</evidence>
<dbReference type="EMBL" id="MWPH01000003">
    <property type="protein sequence ID" value="OVE83889.1"/>
    <property type="molecule type" value="Genomic_DNA"/>
</dbReference>
<protein>
    <recommendedName>
        <fullName evidence="8 9">Methionine aminopeptidase</fullName>
        <shortName evidence="8">MAP</shortName>
        <shortName evidence="8">MetAP</shortName>
        <ecNumber evidence="8 9">3.4.11.18</ecNumber>
    </recommendedName>
    <alternativeName>
        <fullName evidence="8">Peptidase M</fullName>
    </alternativeName>
</protein>
<dbReference type="EC" id="3.4.11.18" evidence="8 9"/>
<dbReference type="RefSeq" id="WP_087715303.1">
    <property type="nucleotide sequence ID" value="NZ_MWPH01000003.1"/>
</dbReference>
<evidence type="ECO:0000256" key="2">
    <source>
        <dbReference type="ARBA" id="ARBA00001936"/>
    </source>
</evidence>
<dbReference type="PRINTS" id="PR00599">
    <property type="entry name" value="MAPEPTIDASE"/>
</dbReference>
<evidence type="ECO:0000256" key="6">
    <source>
        <dbReference type="ARBA" id="ARBA00022723"/>
    </source>
</evidence>
<comment type="catalytic activity">
    <reaction evidence="1 8 9">
        <text>Release of N-terminal amino acids, preferentially methionine, from peptides and arylamides.</text>
        <dbReference type="EC" id="3.4.11.18"/>
    </reaction>
</comment>
<keyword evidence="13" id="KW-1185">Reference proteome</keyword>
<evidence type="ECO:0000256" key="8">
    <source>
        <dbReference type="HAMAP-Rule" id="MF_01975"/>
    </source>
</evidence>
<evidence type="ECO:0000313" key="12">
    <source>
        <dbReference type="EMBL" id="OVE83889.1"/>
    </source>
</evidence>
<evidence type="ECO:0000313" key="13">
    <source>
        <dbReference type="Proteomes" id="UP000196084"/>
    </source>
</evidence>
<proteinExistence type="inferred from homology"/>
<feature type="binding site" evidence="8">
    <location>
        <position position="163"/>
    </location>
    <ligand>
        <name>a divalent metal cation</name>
        <dbReference type="ChEBI" id="CHEBI:60240"/>
        <label>2</label>
        <note>catalytic</note>
    </ligand>
</feature>
<evidence type="ECO:0000256" key="5">
    <source>
        <dbReference type="ARBA" id="ARBA00022670"/>
    </source>
</evidence>
<comment type="caution">
    <text evidence="12">The sequence shown here is derived from an EMBL/GenBank/DDBJ whole genome shotgun (WGS) entry which is preliminary data.</text>
</comment>
<gene>
    <name evidence="8" type="primary">map</name>
    <name evidence="12" type="ORF">B2G88_15885</name>
</gene>
<keyword evidence="5 8" id="KW-0645">Protease</keyword>
<evidence type="ECO:0000256" key="4">
    <source>
        <dbReference type="ARBA" id="ARBA00022438"/>
    </source>
</evidence>
<dbReference type="SUPFAM" id="SSF55920">
    <property type="entry name" value="Creatinase/aminopeptidase"/>
    <property type="match status" value="1"/>
</dbReference>
<comment type="similarity">
    <text evidence="8">Belongs to the peptidase M24A family. Methionine aminopeptidase archaeal type 2 subfamily.</text>
</comment>
<dbReference type="InterPro" id="IPR028595">
    <property type="entry name" value="MetAP_archaeal"/>
</dbReference>
<dbReference type="GO" id="GO:0005737">
    <property type="term" value="C:cytoplasm"/>
    <property type="evidence" value="ECO:0007669"/>
    <property type="project" value="TreeGrafter"/>
</dbReference>
<dbReference type="Gene3D" id="1.10.10.10">
    <property type="entry name" value="Winged helix-like DNA-binding domain superfamily/Winged helix DNA-binding domain"/>
    <property type="match status" value="1"/>
</dbReference>
<feature type="binding site" evidence="8">
    <location>
        <position position="93"/>
    </location>
    <ligand>
        <name>a divalent metal cation</name>
        <dbReference type="ChEBI" id="CHEBI:60240"/>
        <label>1</label>
    </ligand>
</feature>
<dbReference type="GO" id="GO:0070006">
    <property type="term" value="F:metalloaminopeptidase activity"/>
    <property type="evidence" value="ECO:0007669"/>
    <property type="project" value="UniProtKB-UniRule"/>
</dbReference>
<dbReference type="InterPro" id="IPR036388">
    <property type="entry name" value="WH-like_DNA-bd_sf"/>
</dbReference>
<dbReference type="InterPro" id="IPR050247">
    <property type="entry name" value="Met_Aminopeptidase_Type2"/>
</dbReference>
<accession>A0A202E6L2</accession>
<comment type="cofactor">
    <cofactor evidence="2">
        <name>Mn(2+)</name>
        <dbReference type="ChEBI" id="CHEBI:29035"/>
    </cofactor>
</comment>
<organism evidence="12 13">
    <name type="scientific">Natronolimnobius baerhuensis</name>
    <dbReference type="NCBI Taxonomy" id="253108"/>
    <lineage>
        <taxon>Archaea</taxon>
        <taxon>Methanobacteriati</taxon>
        <taxon>Methanobacteriota</taxon>
        <taxon>Stenosarchaea group</taxon>
        <taxon>Halobacteria</taxon>
        <taxon>Halobacteriales</taxon>
        <taxon>Natrialbaceae</taxon>
        <taxon>Natronolimnobius</taxon>
    </lineage>
</organism>
<feature type="binding site" evidence="8">
    <location>
        <position position="285"/>
    </location>
    <ligand>
        <name>a divalent metal cation</name>
        <dbReference type="ChEBI" id="CHEBI:60240"/>
        <label>1</label>
    </ligand>
</feature>
<dbReference type="CDD" id="cd01088">
    <property type="entry name" value="MetAP2"/>
    <property type="match status" value="1"/>
</dbReference>
<dbReference type="InterPro" id="IPR036005">
    <property type="entry name" value="Creatinase/aminopeptidase-like"/>
</dbReference>
<dbReference type="InterPro" id="IPR002468">
    <property type="entry name" value="Pept_M24A_MAP2"/>
</dbReference>
<feature type="domain" description="Peptidase M24" evidence="11">
    <location>
        <begin position="16"/>
        <end position="204"/>
    </location>
</feature>
<dbReference type="GO" id="GO:0004239">
    <property type="term" value="F:initiator methionyl aminopeptidase activity"/>
    <property type="evidence" value="ECO:0007669"/>
    <property type="project" value="UniProtKB-UniRule"/>
</dbReference>
<dbReference type="SUPFAM" id="SSF46785">
    <property type="entry name" value="Winged helix' DNA-binding domain"/>
    <property type="match status" value="1"/>
</dbReference>
<dbReference type="InterPro" id="IPR000994">
    <property type="entry name" value="Pept_M24"/>
</dbReference>
<feature type="binding site" evidence="8">
    <location>
        <position position="171"/>
    </location>
    <ligand>
        <name>substrate</name>
    </ligand>
</feature>
<feature type="region of interest" description="Disordered" evidence="10">
    <location>
        <begin position="1"/>
        <end position="22"/>
    </location>
</feature>
<dbReference type="InterPro" id="IPR001714">
    <property type="entry name" value="Pept_M24_MAP"/>
</dbReference>
<evidence type="ECO:0000256" key="10">
    <source>
        <dbReference type="SAM" id="MobiDB-lite"/>
    </source>
</evidence>
<feature type="binding site" evidence="8">
    <location>
        <position position="196"/>
    </location>
    <ligand>
        <name>a divalent metal cation</name>
        <dbReference type="ChEBI" id="CHEBI:60240"/>
        <label>2</label>
        <note>catalytic</note>
    </ligand>
</feature>
<feature type="binding site" evidence="8">
    <location>
        <position position="104"/>
    </location>
    <ligand>
        <name>a divalent metal cation</name>
        <dbReference type="ChEBI" id="CHEBI:60240"/>
        <label>1</label>
    </ligand>
</feature>
<evidence type="ECO:0000256" key="3">
    <source>
        <dbReference type="ARBA" id="ARBA00001954"/>
    </source>
</evidence>
<comment type="function">
    <text evidence="8 9">Removes the N-terminal methionine from nascent proteins. The N-terminal methionine is often cleaved when the second residue in the primary sequence is small and uncharged (Met-Ala-, Cys, Gly, Pro, Ser, Thr, or Val).</text>
</comment>
<feature type="binding site" evidence="8">
    <location>
        <position position="285"/>
    </location>
    <ligand>
        <name>a divalent metal cation</name>
        <dbReference type="ChEBI" id="CHEBI:60240"/>
        <label>2</label>
        <note>catalytic</note>
    </ligand>
</feature>
<dbReference type="GO" id="GO:0046872">
    <property type="term" value="F:metal ion binding"/>
    <property type="evidence" value="ECO:0007669"/>
    <property type="project" value="UniProtKB-UniRule"/>
</dbReference>
<comment type="cofactor">
    <cofactor evidence="8">
        <name>Co(2+)</name>
        <dbReference type="ChEBI" id="CHEBI:48828"/>
    </cofactor>
    <cofactor evidence="8">
        <name>Zn(2+)</name>
        <dbReference type="ChEBI" id="CHEBI:29105"/>
    </cofactor>
    <cofactor evidence="8">
        <name>Mn(2+)</name>
        <dbReference type="ChEBI" id="CHEBI:29035"/>
    </cofactor>
    <cofactor evidence="8">
        <name>Fe(2+)</name>
        <dbReference type="ChEBI" id="CHEBI:29033"/>
    </cofactor>
    <text evidence="8">Binds 2 divalent metal cations per subunit. Has a high-affinity and a low affinity metal-binding site. The true nature of the physiological cofactor is under debate. The enzyme is active with cobalt, zinc, manganese or divalent iron ions. Most likely, methionine aminopeptidases function as mononuclear Fe(2+)-metalloproteases under physiological conditions, and the catalytically relevant metal-binding site has been assigned to the histidine-containing high-affinity site.</text>
</comment>
<evidence type="ECO:0000256" key="7">
    <source>
        <dbReference type="ARBA" id="ARBA00022801"/>
    </source>
</evidence>
<feature type="binding site" evidence="8">
    <location>
        <position position="104"/>
    </location>
    <ligand>
        <name>a divalent metal cation</name>
        <dbReference type="ChEBI" id="CHEBI:60240"/>
        <label>2</label>
        <note>catalytic</note>
    </ligand>
</feature>
<dbReference type="Proteomes" id="UP000196084">
    <property type="component" value="Unassembled WGS sequence"/>
</dbReference>
<dbReference type="Pfam" id="PF00557">
    <property type="entry name" value="Peptidase_M24"/>
    <property type="match status" value="1"/>
</dbReference>